<dbReference type="InterPro" id="IPR002821">
    <property type="entry name" value="Hydantoinase_A"/>
</dbReference>
<evidence type="ECO:0000259" key="2">
    <source>
        <dbReference type="Pfam" id="PF05378"/>
    </source>
</evidence>
<organism evidence="3 4">
    <name type="scientific">Microbacterium arabinogalactanolyticum</name>
    <dbReference type="NCBI Taxonomy" id="69365"/>
    <lineage>
        <taxon>Bacteria</taxon>
        <taxon>Bacillati</taxon>
        <taxon>Actinomycetota</taxon>
        <taxon>Actinomycetes</taxon>
        <taxon>Micrococcales</taxon>
        <taxon>Microbacteriaceae</taxon>
        <taxon>Microbacterium</taxon>
    </lineage>
</organism>
<sequence length="515" mass="52651">MTGYRIGIDVGGTNTDAVILDEDLAVLASVKRPTTADTGEGVADAIDAVLAASGVDPARISHAMLGTTHCTNAIVERRGLGKVGILRLGAPATTAVPPLEGWPDDLSRAVGEHVHLLAGGFEVDGRTLSALDEDAVRAACDSMSGQVDAVAVIGVFSPVDESQEQRVAEIVASELGVPVSRSARIGSLGLLERENATVLNAALMQTLKQMATGFVAALRDRGIPATPYFGQNDGTLMQLDYALEFPVLTIGCGPTNSIRGAAHLSGATDALVVDIGGTTTDIGVLVDGFPRQSAHAVEIGGIRTNFRMPDVLSVGLGGGTIVRSGGASLGPDSVGYRLLQEGLAFGGSTLTATDIALRIGAAQIDGIAAPAVDDTVTETAWDGIRALLEDSVDRMKPSAAPVPVILVGGGGIIAPETLDGVSELIRPDHFGAANAVGAALGDVAGQVEKIYRVDGTEAGRRAAREDASRDAVERARLAGAASSTIEVVAVEELPAAYSDGQQVLIRARAVGRLAD</sequence>
<dbReference type="PANTHER" id="PTHR11365:SF10">
    <property type="entry name" value="HYDANTOINASE_OXOPROLINASE"/>
    <property type="match status" value="1"/>
</dbReference>
<dbReference type="Pfam" id="PF01968">
    <property type="entry name" value="Hydantoinase_A"/>
    <property type="match status" value="1"/>
</dbReference>
<dbReference type="InterPro" id="IPR043129">
    <property type="entry name" value="ATPase_NBD"/>
</dbReference>
<reference evidence="3" key="1">
    <citation type="submission" date="2022-08" db="EMBL/GenBank/DDBJ databases">
        <title>Draft genome sequence of Microbacterium arabinogalactanolyticum JCM 9171.</title>
        <authorList>
            <person name="Fujita K."/>
            <person name="Ishiwata A."/>
            <person name="Fushinobu S."/>
        </authorList>
    </citation>
    <scope>NUCLEOTIDE SEQUENCE</scope>
    <source>
        <strain evidence="3">JCM 9171</strain>
    </source>
</reference>
<dbReference type="Gene3D" id="3.30.420.40">
    <property type="match status" value="1"/>
</dbReference>
<dbReference type="PANTHER" id="PTHR11365">
    <property type="entry name" value="5-OXOPROLINASE RELATED"/>
    <property type="match status" value="1"/>
</dbReference>
<dbReference type="Pfam" id="PF05378">
    <property type="entry name" value="Hydant_A_N"/>
    <property type="match status" value="1"/>
</dbReference>
<dbReference type="SUPFAM" id="SSF53067">
    <property type="entry name" value="Actin-like ATPase domain"/>
    <property type="match status" value="1"/>
</dbReference>
<dbReference type="EMBL" id="BRZC01000003">
    <property type="protein sequence ID" value="GLC84206.1"/>
    <property type="molecule type" value="Genomic_DNA"/>
</dbReference>
<evidence type="ECO:0000259" key="1">
    <source>
        <dbReference type="Pfam" id="PF01968"/>
    </source>
</evidence>
<dbReference type="InterPro" id="IPR045079">
    <property type="entry name" value="Oxoprolinase-like"/>
</dbReference>
<proteinExistence type="predicted"/>
<comment type="caution">
    <text evidence="3">The sequence shown here is derived from an EMBL/GenBank/DDBJ whole genome shotgun (WGS) entry which is preliminary data.</text>
</comment>
<dbReference type="Proteomes" id="UP001165068">
    <property type="component" value="Unassembled WGS sequence"/>
</dbReference>
<accession>A0ABQ5NES9</accession>
<name>A0ABQ5NES9_9MICO</name>
<feature type="domain" description="Hydantoinase A/oxoprolinase" evidence="1">
    <location>
        <begin position="193"/>
        <end position="360"/>
    </location>
</feature>
<gene>
    <name evidence="3" type="ORF">MIAR_07940</name>
</gene>
<evidence type="ECO:0000313" key="4">
    <source>
        <dbReference type="Proteomes" id="UP001165068"/>
    </source>
</evidence>
<dbReference type="RefSeq" id="WP_285631666.1">
    <property type="nucleotide sequence ID" value="NZ_BAAAUK010000003.1"/>
</dbReference>
<keyword evidence="4" id="KW-1185">Reference proteome</keyword>
<protein>
    <submittedName>
        <fullName evidence="3">Hydantoinase subunit beta</fullName>
    </submittedName>
</protein>
<feature type="domain" description="Hydantoinase/oxoprolinase N-terminal" evidence="2">
    <location>
        <begin position="5"/>
        <end position="174"/>
    </location>
</feature>
<evidence type="ECO:0000313" key="3">
    <source>
        <dbReference type="EMBL" id="GLC84206.1"/>
    </source>
</evidence>
<dbReference type="InterPro" id="IPR008040">
    <property type="entry name" value="Hydant_A_N"/>
</dbReference>